<feature type="region of interest" description="Disordered" evidence="1">
    <location>
        <begin position="573"/>
        <end position="625"/>
    </location>
</feature>
<organism evidence="2 3">
    <name type="scientific">Vitrella brassicaformis (strain CCMP3155)</name>
    <dbReference type="NCBI Taxonomy" id="1169540"/>
    <lineage>
        <taxon>Eukaryota</taxon>
        <taxon>Sar</taxon>
        <taxon>Alveolata</taxon>
        <taxon>Colpodellida</taxon>
        <taxon>Vitrellaceae</taxon>
        <taxon>Vitrella</taxon>
    </lineage>
</organism>
<feature type="region of interest" description="Disordered" evidence="1">
    <location>
        <begin position="1"/>
        <end position="70"/>
    </location>
</feature>
<sequence>MATSHTSSRQSQPDHPQESGAMAHSAGPQPHTHTQAAAAAAQLLVERLHRHWPRMEEEEKEKEKEEEKKKKMAIVKFTETYAPAGIKEVMDNGITKAIDVPLSSAPGAVLWQLPDERTSDGRTVKVEEAWLRYVPTRREGKKASTTTFATVRPNANASLQLQQVADLGVEPGVTLIVTVKEDGKEDKEEEFKFLYAFNKEHLADSQFDDHLRKVYRCDDCGEWVAYNQKHNTKCKAKRQASQPTSQGSRRMGSGGAAALSFPPLFPPAHPPPFFPPGRPPNAPATQPVRLGQPPQMSAVGPGRVPYAALEQGCASSAVGGAAAELSSDNHTSRLPASESRVAAPAAATGDSTGMALMGQPPAQEEINTVPGAAMLATTLETLEYLQALSAALLTQQEAVRLKYWLDALCADASQSNAVRCLASGIIGRLLCGISATGPSHAADPLLQRLPGPHSSSGGAAAAGPCSPTNPFAPPPVSSSWPPGYPPAAKRPSFFPPGPPSHAPGRPLQMPLSTPSLPPEGVVGQGLGQGTPGGVDEQALPAAAVTGGGAARRHGPHFPATGPSHSLSPLLRSGGGAAALSLPPSFPPAHRPPFFPRGSPSHALGRPAATQPVRSGQSPRMSAGRSGRVPYAALEQGCASSAVGDATSDNQTSRLPGSEPRVAAPAAATGDSTGMALMGQPPAQEEINTVPASKPLAIAPAPAAAAAAGTDVTLSDPLLQE</sequence>
<dbReference type="InParanoid" id="A0A0G4ER70"/>
<feature type="compositionally biased region" description="Pro residues" evidence="1">
    <location>
        <begin position="583"/>
        <end position="594"/>
    </location>
</feature>
<dbReference type="AlphaFoldDB" id="A0A0G4ER70"/>
<protein>
    <submittedName>
        <fullName evidence="2">Uncharacterized protein</fullName>
    </submittedName>
</protein>
<feature type="compositionally biased region" description="Basic and acidic residues" evidence="1">
    <location>
        <begin position="53"/>
        <end position="69"/>
    </location>
</feature>
<feature type="region of interest" description="Disordered" evidence="1">
    <location>
        <begin position="639"/>
        <end position="678"/>
    </location>
</feature>
<feature type="compositionally biased region" description="Gly residues" evidence="1">
    <location>
        <begin position="522"/>
        <end position="532"/>
    </location>
</feature>
<keyword evidence="3" id="KW-1185">Reference proteome</keyword>
<evidence type="ECO:0000313" key="2">
    <source>
        <dbReference type="EMBL" id="CEM00303.1"/>
    </source>
</evidence>
<dbReference type="Proteomes" id="UP000041254">
    <property type="component" value="Unassembled WGS sequence"/>
</dbReference>
<feature type="region of interest" description="Disordered" evidence="1">
    <location>
        <begin position="443"/>
        <end position="532"/>
    </location>
</feature>
<feature type="region of interest" description="Disordered" evidence="1">
    <location>
        <begin position="700"/>
        <end position="720"/>
    </location>
</feature>
<evidence type="ECO:0000256" key="1">
    <source>
        <dbReference type="SAM" id="MobiDB-lite"/>
    </source>
</evidence>
<gene>
    <name evidence="2" type="ORF">Vbra_12763</name>
</gene>
<evidence type="ECO:0000313" key="3">
    <source>
        <dbReference type="Proteomes" id="UP000041254"/>
    </source>
</evidence>
<name>A0A0G4ER70_VITBC</name>
<feature type="compositionally biased region" description="Low complexity" evidence="1">
    <location>
        <begin position="450"/>
        <end position="466"/>
    </location>
</feature>
<proteinExistence type="predicted"/>
<reference evidence="2 3" key="1">
    <citation type="submission" date="2014-11" db="EMBL/GenBank/DDBJ databases">
        <authorList>
            <person name="Zhu J."/>
            <person name="Qi W."/>
            <person name="Song R."/>
        </authorList>
    </citation>
    <scope>NUCLEOTIDE SEQUENCE [LARGE SCALE GENOMIC DNA]</scope>
</reference>
<dbReference type="EMBL" id="CDMY01000295">
    <property type="protein sequence ID" value="CEM00303.1"/>
    <property type="molecule type" value="Genomic_DNA"/>
</dbReference>
<feature type="compositionally biased region" description="Pro residues" evidence="1">
    <location>
        <begin position="263"/>
        <end position="282"/>
    </location>
</feature>
<dbReference type="VEuPathDB" id="CryptoDB:Vbra_12763"/>
<feature type="region of interest" description="Disordered" evidence="1">
    <location>
        <begin position="231"/>
        <end position="293"/>
    </location>
</feature>
<accession>A0A0G4ER70</accession>
<feature type="compositionally biased region" description="Polar residues" evidence="1">
    <location>
        <begin position="1"/>
        <end position="14"/>
    </location>
</feature>
<feature type="compositionally biased region" description="Low complexity" evidence="1">
    <location>
        <begin position="245"/>
        <end position="262"/>
    </location>
</feature>